<gene>
    <name evidence="2" type="ORF">DRB17_08675</name>
</gene>
<organism evidence="2 3">
    <name type="scientific">Ferruginivarius sediminum</name>
    <dbReference type="NCBI Taxonomy" id="2661937"/>
    <lineage>
        <taxon>Bacteria</taxon>
        <taxon>Pseudomonadati</taxon>
        <taxon>Pseudomonadota</taxon>
        <taxon>Alphaproteobacteria</taxon>
        <taxon>Rhodospirillales</taxon>
        <taxon>Rhodospirillaceae</taxon>
        <taxon>Ferruginivarius</taxon>
    </lineage>
</organism>
<dbReference type="InterPro" id="IPR029058">
    <property type="entry name" value="AB_hydrolase_fold"/>
</dbReference>
<dbReference type="GO" id="GO:0016787">
    <property type="term" value="F:hydrolase activity"/>
    <property type="evidence" value="ECO:0007669"/>
    <property type="project" value="InterPro"/>
</dbReference>
<dbReference type="PANTHER" id="PTHR22946:SF0">
    <property type="entry name" value="DIENELACTONE HYDROLASE DOMAIN-CONTAINING PROTEIN"/>
    <property type="match status" value="1"/>
</dbReference>
<comment type="caution">
    <text evidence="2">The sequence shown here is derived from an EMBL/GenBank/DDBJ whole genome shotgun (WGS) entry which is preliminary data.</text>
</comment>
<evidence type="ECO:0000313" key="3">
    <source>
        <dbReference type="Proteomes" id="UP000253941"/>
    </source>
</evidence>
<dbReference type="InterPro" id="IPR050261">
    <property type="entry name" value="FrsA_esterase"/>
</dbReference>
<dbReference type="EMBL" id="QPMH01000006">
    <property type="protein sequence ID" value="RDD62295.1"/>
    <property type="molecule type" value="Genomic_DNA"/>
</dbReference>
<dbReference type="Gene3D" id="3.40.50.1820">
    <property type="entry name" value="alpha/beta hydrolase"/>
    <property type="match status" value="1"/>
</dbReference>
<evidence type="ECO:0000313" key="2">
    <source>
        <dbReference type="EMBL" id="RDD62295.1"/>
    </source>
</evidence>
<accession>A0A369TD30</accession>
<name>A0A369TD30_9PROT</name>
<dbReference type="Pfam" id="PF01738">
    <property type="entry name" value="DLH"/>
    <property type="match status" value="1"/>
</dbReference>
<dbReference type="InterPro" id="IPR002925">
    <property type="entry name" value="Dienelactn_hydro"/>
</dbReference>
<dbReference type="Proteomes" id="UP000253941">
    <property type="component" value="Unassembled WGS sequence"/>
</dbReference>
<dbReference type="SUPFAM" id="SSF53474">
    <property type="entry name" value="alpha/beta-Hydrolases"/>
    <property type="match status" value="1"/>
</dbReference>
<proteinExistence type="predicted"/>
<evidence type="ECO:0000259" key="1">
    <source>
        <dbReference type="Pfam" id="PF01738"/>
    </source>
</evidence>
<feature type="domain" description="Dienelactone hydrolase" evidence="1">
    <location>
        <begin position="170"/>
        <end position="271"/>
    </location>
</feature>
<dbReference type="PANTHER" id="PTHR22946">
    <property type="entry name" value="DIENELACTONE HYDROLASE DOMAIN-CONTAINING PROTEIN-RELATED"/>
    <property type="match status" value="1"/>
</dbReference>
<dbReference type="AlphaFoldDB" id="A0A369TD30"/>
<sequence length="397" mass="44260">MFDFADAIGIRIFGKYTNNTDHRLPGESADYPNENRVTEGFGVVYPSIHAFLTAKASSLDAQPNRKDSHSTVGAENREQLIDALGVPGECQESSVRLVLREQIAERHGIRIDRIVLEVCGGPLRLYGLVGQSLDGQEKPLVIALHGSAASPERIFGLDDPSRYQIGEYHHEFAFRLAKAGFAVFAPQLTTEIKLRAVQHFNQYRNAVDLRAMPLGYRIQGIEIGMISNAIDYFASRPGIAGDSVAAYGISLGGQTAFYLAAIDDRLDAVVVSQWIDDRAKKLLGKNHPIANWRFVSELSNTFFDILPENLDSRVSRLIAPRPMFIEIGGDDQRAKGAEAVLRKLEAAHKNNKSESYGLCYQIYGQGKHEIMFDGAVEFLQYWLLRNESDNLDPYCMY</sequence>
<keyword evidence="3" id="KW-1185">Reference proteome</keyword>
<protein>
    <recommendedName>
        <fullName evidence="1">Dienelactone hydrolase domain-containing protein</fullName>
    </recommendedName>
</protein>
<reference evidence="2 3" key="1">
    <citation type="submission" date="2018-07" db="EMBL/GenBank/DDBJ databases">
        <title>Venubactetium sediminum gen. nov., sp. nov., isolated from a marine solar saltern.</title>
        <authorList>
            <person name="Wang S."/>
        </authorList>
    </citation>
    <scope>NUCLEOTIDE SEQUENCE [LARGE SCALE GENOMIC DNA]</scope>
    <source>
        <strain evidence="2 3">WD2A32</strain>
    </source>
</reference>